<comment type="caution">
    <text evidence="1">The sequence shown here is derived from an EMBL/GenBank/DDBJ whole genome shotgun (WGS) entry which is preliminary data.</text>
</comment>
<dbReference type="EMBL" id="APVH01000013">
    <property type="protein sequence ID" value="EPX83994.1"/>
    <property type="molecule type" value="Genomic_DNA"/>
</dbReference>
<reference evidence="2" key="1">
    <citation type="journal article" date="2014" name="Stand. Genomic Sci.">
        <title>Genome sequence of the exopolysaccharide-producing Salipiger mucosus type strain (DSM 16094(T)), a moderately halophilic member of the Roseobacter clade.</title>
        <authorList>
            <person name="Riedel T."/>
            <person name="Spring S."/>
            <person name="Fiebig A."/>
            <person name="Petersen J."/>
            <person name="Kyrpides N.C."/>
            <person name="Goker M."/>
            <person name="Klenk H.P."/>
        </authorList>
    </citation>
    <scope>NUCLEOTIDE SEQUENCE [LARGE SCALE GENOMIC DNA]</scope>
    <source>
        <strain evidence="2">DSM 16094</strain>
    </source>
</reference>
<dbReference type="AlphaFoldDB" id="S9SCN2"/>
<dbReference type="RefSeq" id="WP_020038185.1">
    <property type="nucleotide sequence ID" value="NZ_KE557274.1"/>
</dbReference>
<accession>S9SCN2</accession>
<dbReference type="InterPro" id="IPR027417">
    <property type="entry name" value="P-loop_NTPase"/>
</dbReference>
<evidence type="ECO:0000313" key="1">
    <source>
        <dbReference type="EMBL" id="EPX83994.1"/>
    </source>
</evidence>
<dbReference type="HOGENOM" id="CLU_011797_0_0_5"/>
<sequence length="996" mass="110482">MGIASIKSGLASALGGILKKDMDSFFFLETGISGTNNVVAADGSIMSVIRIDGLKKMAGAEEMAGVIDEMNLKLSSYFDASGHALQVWFARDPDASKELVSRLNRPARIVSDKLKLNLEDVFDERENHLSDFITWEGCYLALWTRPSVLTKTELESIKRERKKPDAWPQAASTQDVFRASRQLITRHDSFVAAFLADLKTLNLRADVLEAHDAIGAVRGSLYPDLQGADWKPALPGDKVFQRNPSWAKGDVSHLFVPPLRDQVFSRGGEVLSPRIVRVGRYNFATLDMTVGPQEVRPFSELLNRMLMGKEFPWRASFLLEGNGLSGEMQLKSTLAAVVGFTNSENVQIREAINAMQDLKRNGEEVIVRYRVSFATWAPVDNVRLLEERVSQLQRSVESWGYCGVTSSSGDPLASFMSSALGVDVASTGAAGAPPMRDALYMMPWNRDASPWEKGSVLFRTPDGRPWPYEPGSSKQSTFIDLIFAPPGYAKSVFLNTTNLALCLSPSATSSSSGVQLPRVAIIDIGPSSSGLISLIKEALPADKRHQAQYRRLRMIKDHAINPFDTQLGCRYPLPLERAFLVNFLSILGTPVGDKAPPSGLSDLAGMVVDEVYKELDDQSRRGNPRLYSPQEDEAVDAALKRYDIKLDEEATWWDVVDKLFEVGDLHAATLAQRFAVPLIQDLNVVVRKTQVQDVHGSAKTTTGEPLIDVFQRMISSALREYEILTVPTRFDIGDSRVVSLDIDEAAPRGGDPADKQTSLVYMLARFVLARDFYLNEEVVHLIPESYQRHHEKRINALREIPKKIVMDEFHRTKSTPQVRDQVMVDLREGRKWGVHIALASQLLEDFDDSMVDVATGVWIMGVGTERAAKKANEIFGLSPAANRVLRTKLNGPGPRGAPFLAILNLKDGAHEHLLYNTLGPMELWAFSTTPEDAKIRNSLYNRIGPQEARRRLAKRWANGSAKADVELRTARLAEQGLQLDDDQGVIEGLVDELAED</sequence>
<dbReference type="eggNOG" id="COG0433">
    <property type="taxonomic scope" value="Bacteria"/>
</dbReference>
<evidence type="ECO:0000313" key="2">
    <source>
        <dbReference type="Proteomes" id="UP000015347"/>
    </source>
</evidence>
<dbReference type="OrthoDB" id="7229084at2"/>
<gene>
    <name evidence="1" type="ORF">Salmuc_01769</name>
</gene>
<dbReference type="Gene3D" id="3.40.50.300">
    <property type="entry name" value="P-loop containing nucleotide triphosphate hydrolases"/>
    <property type="match status" value="1"/>
</dbReference>
<protein>
    <submittedName>
        <fullName evidence="1">IcmB (DotO) protein</fullName>
    </submittedName>
</protein>
<name>S9SCN2_9RHOB</name>
<organism evidence="1 2">
    <name type="scientific">Salipiger mucosus DSM 16094</name>
    <dbReference type="NCBI Taxonomy" id="1123237"/>
    <lineage>
        <taxon>Bacteria</taxon>
        <taxon>Pseudomonadati</taxon>
        <taxon>Pseudomonadota</taxon>
        <taxon>Alphaproteobacteria</taxon>
        <taxon>Rhodobacterales</taxon>
        <taxon>Roseobacteraceae</taxon>
        <taxon>Salipiger</taxon>
    </lineage>
</organism>
<dbReference type="SUPFAM" id="SSF52540">
    <property type="entry name" value="P-loop containing nucleoside triphosphate hydrolases"/>
    <property type="match status" value="1"/>
</dbReference>
<dbReference type="STRING" id="1123237.Salmuc_01769"/>
<dbReference type="Proteomes" id="UP000015347">
    <property type="component" value="Unassembled WGS sequence"/>
</dbReference>
<keyword evidence="2" id="KW-1185">Reference proteome</keyword>
<proteinExistence type="predicted"/>